<dbReference type="Gene3D" id="1.10.45.10">
    <property type="entry name" value="Vanillyl-alcohol Oxidase, Chain A, domain 4"/>
    <property type="match status" value="1"/>
</dbReference>
<keyword evidence="7" id="KW-1185">Reference proteome</keyword>
<evidence type="ECO:0000259" key="5">
    <source>
        <dbReference type="PROSITE" id="PS51387"/>
    </source>
</evidence>
<dbReference type="AlphaFoldDB" id="A0A6G4WKW2"/>
<dbReference type="SUPFAM" id="SSF55103">
    <property type="entry name" value="FAD-linked oxidases, C-terminal domain"/>
    <property type="match status" value="1"/>
</dbReference>
<keyword evidence="4" id="KW-0274">FAD</keyword>
<dbReference type="FunFam" id="1.10.45.10:FF:000001">
    <property type="entry name" value="D-lactate dehydrogenase mitochondrial"/>
    <property type="match status" value="1"/>
</dbReference>
<dbReference type="Gene3D" id="3.30.70.2740">
    <property type="match status" value="1"/>
</dbReference>
<organism evidence="6 7">
    <name type="scientific">Allomesorhizobium camelthorni</name>
    <dbReference type="NCBI Taxonomy" id="475069"/>
    <lineage>
        <taxon>Bacteria</taxon>
        <taxon>Pseudomonadati</taxon>
        <taxon>Pseudomonadota</taxon>
        <taxon>Alphaproteobacteria</taxon>
        <taxon>Hyphomicrobiales</taxon>
        <taxon>Phyllobacteriaceae</taxon>
        <taxon>Allomesorhizobium</taxon>
    </lineage>
</organism>
<dbReference type="InterPro" id="IPR016166">
    <property type="entry name" value="FAD-bd_PCMH"/>
</dbReference>
<comment type="cofactor">
    <cofactor evidence="1">
        <name>FAD</name>
        <dbReference type="ChEBI" id="CHEBI:57692"/>
    </cofactor>
</comment>
<dbReference type="GO" id="GO:0022904">
    <property type="term" value="P:respiratory electron transport chain"/>
    <property type="evidence" value="ECO:0007669"/>
    <property type="project" value="TreeGrafter"/>
</dbReference>
<dbReference type="InterPro" id="IPR016167">
    <property type="entry name" value="FAD-bd_PCMH_sub1"/>
</dbReference>
<comment type="similarity">
    <text evidence="2">Belongs to the FAD-binding oxidoreductase/transferase type 4 family.</text>
</comment>
<evidence type="ECO:0000256" key="4">
    <source>
        <dbReference type="ARBA" id="ARBA00022827"/>
    </source>
</evidence>
<dbReference type="InterPro" id="IPR016169">
    <property type="entry name" value="FAD-bd_PCMH_sub2"/>
</dbReference>
<dbReference type="Gene3D" id="3.30.43.10">
    <property type="entry name" value="Uridine Diphospho-n-acetylenolpyruvylglucosamine Reductase, domain 2"/>
    <property type="match status" value="1"/>
</dbReference>
<accession>A0A6G4WKW2</accession>
<reference evidence="6 7" key="1">
    <citation type="submission" date="2020-02" db="EMBL/GenBank/DDBJ databases">
        <title>Genome sequence of strain CCNWXJ40-4.</title>
        <authorList>
            <person name="Gao J."/>
            <person name="Sun J."/>
        </authorList>
    </citation>
    <scope>NUCLEOTIDE SEQUENCE [LARGE SCALE GENOMIC DNA]</scope>
    <source>
        <strain evidence="6 7">CCNWXJ 40-4</strain>
    </source>
</reference>
<evidence type="ECO:0000256" key="3">
    <source>
        <dbReference type="ARBA" id="ARBA00022630"/>
    </source>
</evidence>
<proteinExistence type="inferred from homology"/>
<name>A0A6G4WKW2_9HYPH</name>
<dbReference type="EMBL" id="JAAKZF010000068">
    <property type="protein sequence ID" value="NGO54856.1"/>
    <property type="molecule type" value="Genomic_DNA"/>
</dbReference>
<protein>
    <submittedName>
        <fullName evidence="6">FAD-binding oxidoreductase</fullName>
    </submittedName>
</protein>
<dbReference type="InterPro" id="IPR006094">
    <property type="entry name" value="Oxid_FAD_bind_N"/>
</dbReference>
<dbReference type="InterPro" id="IPR016171">
    <property type="entry name" value="Vanillyl_alc_oxidase_C-sub2"/>
</dbReference>
<dbReference type="SUPFAM" id="SSF56176">
    <property type="entry name" value="FAD-binding/transporter-associated domain-like"/>
    <property type="match status" value="1"/>
</dbReference>
<dbReference type="GO" id="GO:0071949">
    <property type="term" value="F:FAD binding"/>
    <property type="evidence" value="ECO:0007669"/>
    <property type="project" value="InterPro"/>
</dbReference>
<dbReference type="Pfam" id="PF01565">
    <property type="entry name" value="FAD_binding_4"/>
    <property type="match status" value="1"/>
</dbReference>
<dbReference type="Gene3D" id="3.30.465.10">
    <property type="match status" value="1"/>
</dbReference>
<dbReference type="InterPro" id="IPR016164">
    <property type="entry name" value="FAD-linked_Oxase-like_C"/>
</dbReference>
<comment type="caution">
    <text evidence="6">The sequence shown here is derived from an EMBL/GenBank/DDBJ whole genome shotgun (WGS) entry which is preliminary data.</text>
</comment>
<evidence type="ECO:0000313" key="6">
    <source>
        <dbReference type="EMBL" id="NGO54856.1"/>
    </source>
</evidence>
<evidence type="ECO:0000313" key="7">
    <source>
        <dbReference type="Proteomes" id="UP001642900"/>
    </source>
</evidence>
<dbReference type="GO" id="GO:0003824">
    <property type="term" value="F:catalytic activity"/>
    <property type="evidence" value="ECO:0007669"/>
    <property type="project" value="InterPro"/>
</dbReference>
<dbReference type="InterPro" id="IPR004113">
    <property type="entry name" value="FAD-bd_oxidored_4_C"/>
</dbReference>
<dbReference type="PANTHER" id="PTHR43716">
    <property type="entry name" value="D-2-HYDROXYGLUTARATE DEHYDROGENASE, MITOCHONDRIAL"/>
    <property type="match status" value="1"/>
</dbReference>
<dbReference type="Proteomes" id="UP001642900">
    <property type="component" value="Unassembled WGS sequence"/>
</dbReference>
<keyword evidence="3" id="KW-0285">Flavoprotein</keyword>
<dbReference type="Pfam" id="PF02913">
    <property type="entry name" value="FAD-oxidase_C"/>
    <property type="match status" value="1"/>
</dbReference>
<gene>
    <name evidence="6" type="ORF">G6N73_27730</name>
</gene>
<evidence type="ECO:0000256" key="2">
    <source>
        <dbReference type="ARBA" id="ARBA00008000"/>
    </source>
</evidence>
<dbReference type="PROSITE" id="PS51387">
    <property type="entry name" value="FAD_PCMH"/>
    <property type="match status" value="1"/>
</dbReference>
<dbReference type="PANTHER" id="PTHR43716:SF2">
    <property type="entry name" value="BLL6224 PROTEIN"/>
    <property type="match status" value="1"/>
</dbReference>
<sequence>MAHLRELLGPDGVVDNPDLIDRYNSDPYGGARGGARIVLRPRATQEVAAIVSACAAAGVGIVPRGGGTGFLGGARARYDGSELVLSLERMRKVREIDIDSGTITVEAGCILADVQAAAASKDRLFPLSLGAEGSCHIGGNLATNAGGIQVLRYGNARDLCLGLEVVLPDGSIVDGLRALRKDNSGYDLRNLFIGSEGTLGIITAAVLKLFPVPAQTVCAIVGVLDAGRAVALLHQLQALTDSAASCFEFMPRGAIALAREVVPDLARPFGAHDYDLVLMEVGGSRDNLGETVEAALAGALEDGLANDVVIAASEVQRRSFWRIREAIPEAIGRLGWIITHDVSVPLSRVAGLTAELQTELTSLAPDCRLAIYGHLGDGNLHVSVLPPAGGTADADNTQARELSRLVLSAVVSHRGSISAEHGIGEDKAQWLQQFKSSEELDLMRRLKRALDPLGIMNPRKVLTQLP</sequence>
<evidence type="ECO:0000256" key="1">
    <source>
        <dbReference type="ARBA" id="ARBA00001974"/>
    </source>
</evidence>
<feature type="domain" description="FAD-binding PCMH-type" evidence="5">
    <location>
        <begin position="31"/>
        <end position="212"/>
    </location>
</feature>
<dbReference type="FunFam" id="3.30.465.10:FF:000001">
    <property type="entry name" value="D-2-hydroxyglutarate dehydrogenase, mitochondrial"/>
    <property type="match status" value="1"/>
</dbReference>
<dbReference type="InterPro" id="IPR051264">
    <property type="entry name" value="FAD-oxidored/transferase_4"/>
</dbReference>
<dbReference type="InterPro" id="IPR036318">
    <property type="entry name" value="FAD-bd_PCMH-like_sf"/>
</dbReference>
<dbReference type="Gene3D" id="3.30.70.2190">
    <property type="match status" value="1"/>
</dbReference>